<comment type="caution">
    <text evidence="1">The sequence shown here is derived from an EMBL/GenBank/DDBJ whole genome shotgun (WGS) entry which is preliminary data.</text>
</comment>
<keyword evidence="2" id="KW-1185">Reference proteome</keyword>
<reference evidence="1" key="1">
    <citation type="submission" date="2024-12" db="EMBL/GenBank/DDBJ databases">
        <authorList>
            <person name="Wu N."/>
        </authorList>
    </citation>
    <scope>NUCLEOTIDE SEQUENCE</scope>
    <source>
        <strain evidence="1">P15</strain>
    </source>
</reference>
<dbReference type="EMBL" id="JBJURJ010000003">
    <property type="protein sequence ID" value="MFM9327699.1"/>
    <property type="molecule type" value="Genomic_DNA"/>
</dbReference>
<dbReference type="Proteomes" id="UP001631969">
    <property type="component" value="Unassembled WGS sequence"/>
</dbReference>
<gene>
    <name evidence="1" type="ORF">ACI1P1_05210</name>
</gene>
<evidence type="ECO:0000313" key="2">
    <source>
        <dbReference type="Proteomes" id="UP001631969"/>
    </source>
</evidence>
<sequence>MYDPREHIHEDPRNQSDSTLGFAIFFGFSFLLAAAATVASVL</sequence>
<accession>A0ACC7NUI1</accession>
<evidence type="ECO:0000313" key="1">
    <source>
        <dbReference type="EMBL" id="MFM9327699.1"/>
    </source>
</evidence>
<organism evidence="1 2">
    <name type="scientific">Paenibacillus mesotrionivorans</name>
    <dbReference type="NCBI Taxonomy" id="3160968"/>
    <lineage>
        <taxon>Bacteria</taxon>
        <taxon>Bacillati</taxon>
        <taxon>Bacillota</taxon>
        <taxon>Bacilli</taxon>
        <taxon>Bacillales</taxon>
        <taxon>Paenibacillaceae</taxon>
        <taxon>Paenibacillus</taxon>
    </lineage>
</organism>
<protein>
    <submittedName>
        <fullName evidence="1">YqzM family protein</fullName>
    </submittedName>
</protein>
<name>A0ACC7NUI1_9BACL</name>
<proteinExistence type="predicted"/>